<evidence type="ECO:0000259" key="4">
    <source>
        <dbReference type="Pfam" id="PF00535"/>
    </source>
</evidence>
<reference evidence="5" key="1">
    <citation type="submission" date="2020-05" db="EMBL/GenBank/DDBJ databases">
        <title>Chitinophaga laudate sp. nov., isolated from a tropical peat swamp.</title>
        <authorList>
            <person name="Goh C.B.S."/>
            <person name="Lee M.S."/>
            <person name="Parimannan S."/>
            <person name="Pasbakhsh P."/>
            <person name="Yule C.M."/>
            <person name="Rajandas H."/>
            <person name="Loke S."/>
            <person name="Croft L."/>
            <person name="Tan J.B.L."/>
        </authorList>
    </citation>
    <scope>NUCLEOTIDE SEQUENCE</scope>
    <source>
        <strain evidence="5">Mgbs1</strain>
    </source>
</reference>
<evidence type="ECO:0000256" key="2">
    <source>
        <dbReference type="ARBA" id="ARBA00022676"/>
    </source>
</evidence>
<dbReference type="GO" id="GO:0016757">
    <property type="term" value="F:glycosyltransferase activity"/>
    <property type="evidence" value="ECO:0007669"/>
    <property type="project" value="UniProtKB-KW"/>
</dbReference>
<name>A0A3S1AZS3_9BACT</name>
<dbReference type="Pfam" id="PF00535">
    <property type="entry name" value="Glycos_transf_2"/>
    <property type="match status" value="1"/>
</dbReference>
<feature type="domain" description="Glycosyltransferase 2-like" evidence="4">
    <location>
        <begin position="7"/>
        <end position="137"/>
    </location>
</feature>
<gene>
    <name evidence="5" type="ORF">ECE50_028490</name>
</gene>
<organism evidence="5 6">
    <name type="scientific">Chitinophaga solisilvae</name>
    <dbReference type="NCBI Taxonomy" id="1233460"/>
    <lineage>
        <taxon>Bacteria</taxon>
        <taxon>Pseudomonadati</taxon>
        <taxon>Bacteroidota</taxon>
        <taxon>Chitinophagia</taxon>
        <taxon>Chitinophagales</taxon>
        <taxon>Chitinophagaceae</taxon>
        <taxon>Chitinophaga</taxon>
    </lineage>
</organism>
<keyword evidence="3" id="KW-0808">Transferase</keyword>
<keyword evidence="2" id="KW-0328">Glycosyltransferase</keyword>
<dbReference type="OrthoDB" id="9815829at2"/>
<comment type="caution">
    <text evidence="5">The sequence shown here is derived from an EMBL/GenBank/DDBJ whole genome shotgun (WGS) entry which is preliminary data.</text>
</comment>
<dbReference type="PANTHER" id="PTHR43179:SF12">
    <property type="entry name" value="GALACTOFURANOSYLTRANSFERASE GLFT2"/>
    <property type="match status" value="1"/>
</dbReference>
<evidence type="ECO:0000256" key="3">
    <source>
        <dbReference type="ARBA" id="ARBA00022679"/>
    </source>
</evidence>
<dbReference type="InterPro" id="IPR029044">
    <property type="entry name" value="Nucleotide-diphossugar_trans"/>
</dbReference>
<keyword evidence="6" id="KW-1185">Reference proteome</keyword>
<accession>A0A3S1AZS3</accession>
<evidence type="ECO:0000313" key="5">
    <source>
        <dbReference type="EMBL" id="NSL90796.1"/>
    </source>
</evidence>
<dbReference type="EMBL" id="RIAR02000001">
    <property type="protein sequence ID" value="NSL90796.1"/>
    <property type="molecule type" value="Genomic_DNA"/>
</dbReference>
<comment type="similarity">
    <text evidence="1">Belongs to the glycosyltransferase 2 family.</text>
</comment>
<proteinExistence type="inferred from homology"/>
<dbReference type="RefSeq" id="WP_127037183.1">
    <property type="nucleotide sequence ID" value="NZ_JAABOK010000006.1"/>
</dbReference>
<dbReference type="SUPFAM" id="SSF53448">
    <property type="entry name" value="Nucleotide-diphospho-sugar transferases"/>
    <property type="match status" value="1"/>
</dbReference>
<dbReference type="Gene3D" id="3.90.550.10">
    <property type="entry name" value="Spore Coat Polysaccharide Biosynthesis Protein SpsA, Chain A"/>
    <property type="match status" value="1"/>
</dbReference>
<dbReference type="PANTHER" id="PTHR43179">
    <property type="entry name" value="RHAMNOSYLTRANSFERASE WBBL"/>
    <property type="match status" value="1"/>
</dbReference>
<dbReference type="Proteomes" id="UP000281028">
    <property type="component" value="Unassembled WGS sequence"/>
</dbReference>
<evidence type="ECO:0000313" key="6">
    <source>
        <dbReference type="Proteomes" id="UP000281028"/>
    </source>
</evidence>
<sequence length="277" mass="31311">MKGKVLILLPVHNRKEITRNFMSSLLQQDYPHYHLVLIDDGSTDGTAEMVTSLLPAATIITGNGNWWWGGSLQQGYQWVMKNSAHPDDVVLILNDDVEFGTDYLRKGVEFVMQYPDTLLVSQAWSKQTGVLLDAGVHINWKKMSFTNVTGKEDINCLSTRGLFMKAPAFKSAGGFRPHLLPHYLSDYEFTIRAGRKGFTLLTDPGIRLVMNEATTGIHTLKKLSVSKFIKHLFSLRSSGNPWYFSIFLIMVCPPLWLPLNLARIWGGSLKKLLTRNR</sequence>
<dbReference type="InterPro" id="IPR001173">
    <property type="entry name" value="Glyco_trans_2-like"/>
</dbReference>
<dbReference type="AlphaFoldDB" id="A0A3S1AZS3"/>
<evidence type="ECO:0000256" key="1">
    <source>
        <dbReference type="ARBA" id="ARBA00006739"/>
    </source>
</evidence>
<protein>
    <submittedName>
        <fullName evidence="5">Glycosyltransferase family 2 protein</fullName>
    </submittedName>
</protein>